<dbReference type="AlphaFoldDB" id="A0A3D1JHL6"/>
<gene>
    <name evidence="4" type="ORF">DEQ80_07750</name>
</gene>
<feature type="chain" id="PRO_5017759011" description="SH3b domain-containing protein" evidence="2">
    <location>
        <begin position="25"/>
        <end position="291"/>
    </location>
</feature>
<sequence>MMKKWTLVLGLLAGLIACTPLTSAKPEVTPVVITVVVPPSETPTTAASAIPSDTPAPANTPTPLPPTATTGPQCTVLQRLNFRKGPGTAFNPPIDVLDKEAVVTPIGFNGSGFPSGSWVQVVDGAGRTGWVSAGAQFVSCNLDVSALPVVAVEPPPAPRPPSVSNSQPQGTFDGFEYELIFSSRSLLRIALRATGTSKDGDGVKQVKFIVQDKDGNPVYEKTEGKAAFCIFGGDDPSCNPWPVTQYQLTWGEGGPAAVNGTYRVRIEAEGVDEYGSDIFGNWRFEVTLGPP</sequence>
<feature type="compositionally biased region" description="Low complexity" evidence="1">
    <location>
        <begin position="43"/>
        <end position="57"/>
    </location>
</feature>
<evidence type="ECO:0000313" key="5">
    <source>
        <dbReference type="Proteomes" id="UP000264141"/>
    </source>
</evidence>
<dbReference type="Pfam" id="PF08239">
    <property type="entry name" value="SH3_3"/>
    <property type="match status" value="1"/>
</dbReference>
<name>A0A3D1JHL6_9CHLR</name>
<evidence type="ECO:0000313" key="4">
    <source>
        <dbReference type="EMBL" id="HCE17737.1"/>
    </source>
</evidence>
<reference evidence="4 5" key="1">
    <citation type="journal article" date="2018" name="Nat. Biotechnol.">
        <title>A standardized bacterial taxonomy based on genome phylogeny substantially revises the tree of life.</title>
        <authorList>
            <person name="Parks D.H."/>
            <person name="Chuvochina M."/>
            <person name="Waite D.W."/>
            <person name="Rinke C."/>
            <person name="Skarshewski A."/>
            <person name="Chaumeil P.A."/>
            <person name="Hugenholtz P."/>
        </authorList>
    </citation>
    <scope>NUCLEOTIDE SEQUENCE [LARGE SCALE GENOMIC DNA]</scope>
    <source>
        <strain evidence="4">UBA8781</strain>
    </source>
</reference>
<dbReference type="EMBL" id="DPBP01000031">
    <property type="protein sequence ID" value="HCE17737.1"/>
    <property type="molecule type" value="Genomic_DNA"/>
</dbReference>
<organism evidence="4 5">
    <name type="scientific">Anaerolinea thermolimosa</name>
    <dbReference type="NCBI Taxonomy" id="229919"/>
    <lineage>
        <taxon>Bacteria</taxon>
        <taxon>Bacillati</taxon>
        <taxon>Chloroflexota</taxon>
        <taxon>Anaerolineae</taxon>
        <taxon>Anaerolineales</taxon>
        <taxon>Anaerolineaceae</taxon>
        <taxon>Anaerolinea</taxon>
    </lineage>
</organism>
<keyword evidence="2" id="KW-0732">Signal</keyword>
<dbReference type="STRING" id="229919.GCA_001050195_03300"/>
<proteinExistence type="predicted"/>
<evidence type="ECO:0000256" key="2">
    <source>
        <dbReference type="SAM" id="SignalP"/>
    </source>
</evidence>
<dbReference type="Gene3D" id="2.30.30.40">
    <property type="entry name" value="SH3 Domains"/>
    <property type="match status" value="1"/>
</dbReference>
<dbReference type="PROSITE" id="PS51257">
    <property type="entry name" value="PROKAR_LIPOPROTEIN"/>
    <property type="match status" value="1"/>
</dbReference>
<feature type="region of interest" description="Disordered" evidence="1">
    <location>
        <begin position="43"/>
        <end position="71"/>
    </location>
</feature>
<protein>
    <recommendedName>
        <fullName evidence="3">SH3b domain-containing protein</fullName>
    </recommendedName>
</protein>
<dbReference type="InterPro" id="IPR003646">
    <property type="entry name" value="SH3-like_bac-type"/>
</dbReference>
<evidence type="ECO:0000259" key="3">
    <source>
        <dbReference type="Pfam" id="PF08239"/>
    </source>
</evidence>
<accession>A0A3D1JHL6</accession>
<comment type="caution">
    <text evidence="4">The sequence shown here is derived from an EMBL/GenBank/DDBJ whole genome shotgun (WGS) entry which is preliminary data.</text>
</comment>
<dbReference type="Proteomes" id="UP000264141">
    <property type="component" value="Unassembled WGS sequence"/>
</dbReference>
<feature type="signal peptide" evidence="2">
    <location>
        <begin position="1"/>
        <end position="24"/>
    </location>
</feature>
<evidence type="ECO:0000256" key="1">
    <source>
        <dbReference type="SAM" id="MobiDB-lite"/>
    </source>
</evidence>
<feature type="domain" description="SH3b" evidence="3">
    <location>
        <begin position="80"/>
        <end position="134"/>
    </location>
</feature>